<dbReference type="OrthoDB" id="1915967at2759"/>
<dbReference type="InterPro" id="IPR051442">
    <property type="entry name" value="B3_domain"/>
</dbReference>
<evidence type="ECO:0000256" key="4">
    <source>
        <dbReference type="ARBA" id="ARBA00023163"/>
    </source>
</evidence>
<dbReference type="InterPro" id="IPR015300">
    <property type="entry name" value="DNA-bd_pseudobarrel_sf"/>
</dbReference>
<name>A0A7J6X4A8_THATH</name>
<evidence type="ECO:0000256" key="1">
    <source>
        <dbReference type="ARBA" id="ARBA00004123"/>
    </source>
</evidence>
<reference evidence="7 8" key="1">
    <citation type="submission" date="2020-06" db="EMBL/GenBank/DDBJ databases">
        <title>Transcriptomic and genomic resources for Thalictrum thalictroides and T. hernandezii: Facilitating candidate gene discovery in an emerging model plant lineage.</title>
        <authorList>
            <person name="Arias T."/>
            <person name="Riano-Pachon D.M."/>
            <person name="Di Stilio V.S."/>
        </authorList>
    </citation>
    <scope>NUCLEOTIDE SEQUENCE [LARGE SCALE GENOMIC DNA]</scope>
    <source>
        <strain evidence="8">cv. WT478/WT964</strain>
        <tissue evidence="7">Leaves</tissue>
    </source>
</reference>
<dbReference type="PANTHER" id="PTHR34269">
    <property type="entry name" value="TRANSCRIPTION FACTOR B3-DOMAIN FAMILY-RELATED"/>
    <property type="match status" value="1"/>
</dbReference>
<keyword evidence="2" id="KW-0805">Transcription regulation</keyword>
<dbReference type="GO" id="GO:0005634">
    <property type="term" value="C:nucleus"/>
    <property type="evidence" value="ECO:0007669"/>
    <property type="project" value="UniProtKB-SubCell"/>
</dbReference>
<evidence type="ECO:0000256" key="3">
    <source>
        <dbReference type="ARBA" id="ARBA00023125"/>
    </source>
</evidence>
<keyword evidence="4" id="KW-0804">Transcription</keyword>
<evidence type="ECO:0000256" key="6">
    <source>
        <dbReference type="SAM" id="MobiDB-lite"/>
    </source>
</evidence>
<dbReference type="PANTHER" id="PTHR34269:SF11">
    <property type="entry name" value="B3 DOMAIN PROTEIN"/>
    <property type="match status" value="1"/>
</dbReference>
<feature type="region of interest" description="Disordered" evidence="6">
    <location>
        <begin position="28"/>
        <end position="55"/>
    </location>
</feature>
<dbReference type="Proteomes" id="UP000554482">
    <property type="component" value="Unassembled WGS sequence"/>
</dbReference>
<dbReference type="GO" id="GO:0003677">
    <property type="term" value="F:DNA binding"/>
    <property type="evidence" value="ECO:0007669"/>
    <property type="project" value="UniProtKB-KW"/>
</dbReference>
<protein>
    <submittedName>
        <fullName evidence="7">B3 domain protein</fullName>
    </submittedName>
</protein>
<evidence type="ECO:0000256" key="2">
    <source>
        <dbReference type="ARBA" id="ARBA00023015"/>
    </source>
</evidence>
<proteinExistence type="predicted"/>
<feature type="region of interest" description="Disordered" evidence="6">
    <location>
        <begin position="241"/>
        <end position="271"/>
    </location>
</feature>
<keyword evidence="8" id="KW-1185">Reference proteome</keyword>
<evidence type="ECO:0000256" key="5">
    <source>
        <dbReference type="ARBA" id="ARBA00023242"/>
    </source>
</evidence>
<gene>
    <name evidence="7" type="ORF">FRX31_005841</name>
</gene>
<feature type="compositionally biased region" description="Polar residues" evidence="6">
    <location>
        <begin position="37"/>
        <end position="53"/>
    </location>
</feature>
<comment type="caution">
    <text evidence="7">The sequence shown here is derived from an EMBL/GenBank/DDBJ whole genome shotgun (WGS) entry which is preliminary data.</text>
</comment>
<dbReference type="AlphaFoldDB" id="A0A7J6X4A8"/>
<keyword evidence="3" id="KW-0238">DNA-binding</keyword>
<feature type="compositionally biased region" description="Basic and acidic residues" evidence="6">
    <location>
        <begin position="246"/>
        <end position="259"/>
    </location>
</feature>
<dbReference type="SUPFAM" id="SSF101936">
    <property type="entry name" value="DNA-binding pseudobarrel domain"/>
    <property type="match status" value="1"/>
</dbReference>
<dbReference type="Gene3D" id="2.40.330.10">
    <property type="entry name" value="DNA-binding pseudobarrel domain"/>
    <property type="match status" value="1"/>
</dbReference>
<organism evidence="7 8">
    <name type="scientific">Thalictrum thalictroides</name>
    <name type="common">Rue-anemone</name>
    <name type="synonym">Anemone thalictroides</name>
    <dbReference type="NCBI Taxonomy" id="46969"/>
    <lineage>
        <taxon>Eukaryota</taxon>
        <taxon>Viridiplantae</taxon>
        <taxon>Streptophyta</taxon>
        <taxon>Embryophyta</taxon>
        <taxon>Tracheophyta</taxon>
        <taxon>Spermatophyta</taxon>
        <taxon>Magnoliopsida</taxon>
        <taxon>Ranunculales</taxon>
        <taxon>Ranunculaceae</taxon>
        <taxon>Thalictroideae</taxon>
        <taxon>Thalictrum</taxon>
    </lineage>
</organism>
<evidence type="ECO:0000313" key="8">
    <source>
        <dbReference type="Proteomes" id="UP000554482"/>
    </source>
</evidence>
<dbReference type="CDD" id="cd10017">
    <property type="entry name" value="B3_DNA"/>
    <property type="match status" value="1"/>
</dbReference>
<sequence length="427" mass="48976">MRSPVNKKKRCFRLTTSSPLSFWHQWEKEEQRKQKDTTTNQPACSSTTDQQPELYQFDIIKSNNDDTTTDEKEEIKAAKKRSRYRYRSSRPPKFYEFDILKKNTTTSADYINSSVYGYLTKIERKQEPAVSDVVKKYEEEEGFLELSLGINGGYDSVMLFGAHISQSNYKEEVSGKGVCFENKDNINTTTTTKTKPSSAAAADTLPPLMVVEREQQPSSSADTLQSLMVIEREAPLVVVGNNTPRVNEKRKEPKPAGDSHRRKRQRLEAEQNNMNPIRDIVIYDQDNINNQSASIAVHVQPADMFTIKKILEESDVNKLSRLLVRTGMAEKHINRYLNEEQLQLVNSVDGLKVRILDLDEREEHELMYKFQSSMKTVHIFKSNWAKSFVRRRNLQAGDEIGMYFQDAKAVPPLLAFSVLSRKKAGSI</sequence>
<accession>A0A7J6X4A8</accession>
<keyword evidence="5" id="KW-0539">Nucleus</keyword>
<evidence type="ECO:0000313" key="7">
    <source>
        <dbReference type="EMBL" id="KAF5204571.1"/>
    </source>
</evidence>
<comment type="subcellular location">
    <subcellularLocation>
        <location evidence="1">Nucleus</location>
    </subcellularLocation>
</comment>
<dbReference type="EMBL" id="JABWDY010005282">
    <property type="protein sequence ID" value="KAF5204571.1"/>
    <property type="molecule type" value="Genomic_DNA"/>
</dbReference>
<dbReference type="InterPro" id="IPR003340">
    <property type="entry name" value="B3_DNA-bd"/>
</dbReference>